<feature type="transmembrane region" description="Helical" evidence="1">
    <location>
        <begin position="60"/>
        <end position="78"/>
    </location>
</feature>
<dbReference type="EnsemblMetazoa" id="GAUT002718-RA">
    <property type="protein sequence ID" value="GAUT002718-PA"/>
    <property type="gene ID" value="GAUT002718"/>
</dbReference>
<evidence type="ECO:0000256" key="1">
    <source>
        <dbReference type="SAM" id="Phobius"/>
    </source>
</evidence>
<protein>
    <submittedName>
        <fullName evidence="2">Uncharacterized protein</fullName>
    </submittedName>
</protein>
<dbReference type="VEuPathDB" id="VectorBase:GAUT002718"/>
<sequence>MSYNPTSPVGLFVVGFQHSIVALLVISLVAGSIRAKLTLGDEVFIFAASLKVLISKRAKIIVFFFLGYPSTLFAISFMCLQVPDIELTAAVSIKSLFVVRRVPTNSAYHRSSPTSAYIKSNEGVEGAREGKIKAHSTKNNTIRKNV</sequence>
<keyword evidence="3" id="KW-1185">Reference proteome</keyword>
<evidence type="ECO:0000313" key="3">
    <source>
        <dbReference type="Proteomes" id="UP000078200"/>
    </source>
</evidence>
<organism evidence="2 3">
    <name type="scientific">Glossina austeni</name>
    <name type="common">Savannah tsetse fly</name>
    <dbReference type="NCBI Taxonomy" id="7395"/>
    <lineage>
        <taxon>Eukaryota</taxon>
        <taxon>Metazoa</taxon>
        <taxon>Ecdysozoa</taxon>
        <taxon>Arthropoda</taxon>
        <taxon>Hexapoda</taxon>
        <taxon>Insecta</taxon>
        <taxon>Pterygota</taxon>
        <taxon>Neoptera</taxon>
        <taxon>Endopterygota</taxon>
        <taxon>Diptera</taxon>
        <taxon>Brachycera</taxon>
        <taxon>Muscomorpha</taxon>
        <taxon>Hippoboscoidea</taxon>
        <taxon>Glossinidae</taxon>
        <taxon>Glossina</taxon>
    </lineage>
</organism>
<reference evidence="2" key="1">
    <citation type="submission" date="2020-05" db="UniProtKB">
        <authorList>
            <consortium name="EnsemblMetazoa"/>
        </authorList>
    </citation>
    <scope>IDENTIFICATION</scope>
    <source>
        <strain evidence="2">TTRI</strain>
    </source>
</reference>
<proteinExistence type="predicted"/>
<dbReference type="Proteomes" id="UP000078200">
    <property type="component" value="Unassembled WGS sequence"/>
</dbReference>
<keyword evidence="1" id="KW-0812">Transmembrane</keyword>
<dbReference type="AlphaFoldDB" id="A0A1A9UF09"/>
<accession>A0A1A9UF09</accession>
<keyword evidence="1" id="KW-0472">Membrane</keyword>
<evidence type="ECO:0000313" key="2">
    <source>
        <dbReference type="EnsemblMetazoa" id="GAUT002718-PA"/>
    </source>
</evidence>
<feature type="transmembrane region" description="Helical" evidence="1">
    <location>
        <begin position="20"/>
        <end position="39"/>
    </location>
</feature>
<keyword evidence="1" id="KW-1133">Transmembrane helix</keyword>
<name>A0A1A9UF09_GLOAU</name>